<organism evidence="1 2">
    <name type="scientific">Hygrophoropsis aurantiaca</name>
    <dbReference type="NCBI Taxonomy" id="72124"/>
    <lineage>
        <taxon>Eukaryota</taxon>
        <taxon>Fungi</taxon>
        <taxon>Dikarya</taxon>
        <taxon>Basidiomycota</taxon>
        <taxon>Agaricomycotina</taxon>
        <taxon>Agaricomycetes</taxon>
        <taxon>Agaricomycetidae</taxon>
        <taxon>Boletales</taxon>
        <taxon>Coniophorineae</taxon>
        <taxon>Hygrophoropsidaceae</taxon>
        <taxon>Hygrophoropsis</taxon>
    </lineage>
</organism>
<accession>A0ACB8A9Q9</accession>
<name>A0ACB8A9Q9_9AGAM</name>
<dbReference type="EMBL" id="MU267743">
    <property type="protein sequence ID" value="KAH7909751.1"/>
    <property type="molecule type" value="Genomic_DNA"/>
</dbReference>
<dbReference type="Proteomes" id="UP000790377">
    <property type="component" value="Unassembled WGS sequence"/>
</dbReference>
<gene>
    <name evidence="1" type="ORF">BJ138DRAFT_1195983</name>
</gene>
<evidence type="ECO:0000313" key="2">
    <source>
        <dbReference type="Proteomes" id="UP000790377"/>
    </source>
</evidence>
<protein>
    <submittedName>
        <fullName evidence="1">Uncharacterized protein</fullName>
    </submittedName>
</protein>
<evidence type="ECO:0000313" key="1">
    <source>
        <dbReference type="EMBL" id="KAH7909751.1"/>
    </source>
</evidence>
<keyword evidence="2" id="KW-1185">Reference proteome</keyword>
<comment type="caution">
    <text evidence="1">The sequence shown here is derived from an EMBL/GenBank/DDBJ whole genome shotgun (WGS) entry which is preliminary data.</text>
</comment>
<proteinExistence type="predicted"/>
<sequence>MARPKGLEGSIPLIFPPRQLNQLIQSGRYYRPDIPLNFRSTATDRMHIRTLPLAVRGAEGNFSYWESEFGQGMPKIWEENGRDEIHEDKMKQTRRTRRELCADDEKVAGQISLGGNPRTDHDSELHAKRWLPPRGKNPCRMIEFQLWSKDQGYSPDIANHSTYRASRTWFDVGVETPQVDFFDGKPITWHADLLDTTSERLQKRRTGLLFAEPEDPRNIHAGQIHHHHNVTRHYLDNVEEGSAEAMEADLRGQGWQSLDGELIRNLEAGQCITLWMRARPDGGVRWEMNIKKAKIDIFWAI</sequence>
<reference evidence="1" key="1">
    <citation type="journal article" date="2021" name="New Phytol.">
        <title>Evolutionary innovations through gain and loss of genes in the ectomycorrhizal Boletales.</title>
        <authorList>
            <person name="Wu G."/>
            <person name="Miyauchi S."/>
            <person name="Morin E."/>
            <person name="Kuo A."/>
            <person name="Drula E."/>
            <person name="Varga T."/>
            <person name="Kohler A."/>
            <person name="Feng B."/>
            <person name="Cao Y."/>
            <person name="Lipzen A."/>
            <person name="Daum C."/>
            <person name="Hundley H."/>
            <person name="Pangilinan J."/>
            <person name="Johnson J."/>
            <person name="Barry K."/>
            <person name="LaButti K."/>
            <person name="Ng V."/>
            <person name="Ahrendt S."/>
            <person name="Min B."/>
            <person name="Choi I.G."/>
            <person name="Park H."/>
            <person name="Plett J.M."/>
            <person name="Magnuson J."/>
            <person name="Spatafora J.W."/>
            <person name="Nagy L.G."/>
            <person name="Henrissat B."/>
            <person name="Grigoriev I.V."/>
            <person name="Yang Z.L."/>
            <person name="Xu J."/>
            <person name="Martin F.M."/>
        </authorList>
    </citation>
    <scope>NUCLEOTIDE SEQUENCE</scope>
    <source>
        <strain evidence="1">ATCC 28755</strain>
    </source>
</reference>